<reference evidence="2 3" key="1">
    <citation type="journal article" date="2022" name="Nat. Ecol. Evol.">
        <title>A masculinizing supergene underlies an exaggerated male reproductive morph in a spider.</title>
        <authorList>
            <person name="Hendrickx F."/>
            <person name="De Corte Z."/>
            <person name="Sonet G."/>
            <person name="Van Belleghem S.M."/>
            <person name="Kostlbacher S."/>
            <person name="Vangestel C."/>
        </authorList>
    </citation>
    <scope>NUCLEOTIDE SEQUENCE [LARGE SCALE GENOMIC DNA]</scope>
    <source>
        <strain evidence="2">W744_W776</strain>
    </source>
</reference>
<dbReference type="EMBL" id="JAFNEN010000042">
    <property type="protein sequence ID" value="KAG8198221.1"/>
    <property type="molecule type" value="Genomic_DNA"/>
</dbReference>
<organism evidence="2 3">
    <name type="scientific">Oedothorax gibbosus</name>
    <dbReference type="NCBI Taxonomy" id="931172"/>
    <lineage>
        <taxon>Eukaryota</taxon>
        <taxon>Metazoa</taxon>
        <taxon>Ecdysozoa</taxon>
        <taxon>Arthropoda</taxon>
        <taxon>Chelicerata</taxon>
        <taxon>Arachnida</taxon>
        <taxon>Araneae</taxon>
        <taxon>Araneomorphae</taxon>
        <taxon>Entelegynae</taxon>
        <taxon>Araneoidea</taxon>
        <taxon>Linyphiidae</taxon>
        <taxon>Erigoninae</taxon>
        <taxon>Oedothorax</taxon>
    </lineage>
</organism>
<evidence type="ECO:0000256" key="1">
    <source>
        <dbReference type="SAM" id="MobiDB-lite"/>
    </source>
</evidence>
<keyword evidence="3" id="KW-1185">Reference proteome</keyword>
<evidence type="ECO:0000313" key="3">
    <source>
        <dbReference type="Proteomes" id="UP000827092"/>
    </source>
</evidence>
<comment type="caution">
    <text evidence="2">The sequence shown here is derived from an EMBL/GenBank/DDBJ whole genome shotgun (WGS) entry which is preliminary data.</text>
</comment>
<sequence>MKKLQEIQIELPQLLMKITVQENKSLKRFPSESEPDDATCNILPEAADVLDSKMDSLCSVSQSNSSVLEGKGNSSYEVSSIRENLNVKTASPPEMEVEICSSPEVT</sequence>
<feature type="region of interest" description="Disordered" evidence="1">
    <location>
        <begin position="87"/>
        <end position="106"/>
    </location>
</feature>
<accession>A0AAV6VRT9</accession>
<name>A0AAV6VRT9_9ARAC</name>
<proteinExistence type="predicted"/>
<gene>
    <name evidence="2" type="ORF">JTE90_015317</name>
</gene>
<dbReference type="Proteomes" id="UP000827092">
    <property type="component" value="Unassembled WGS sequence"/>
</dbReference>
<evidence type="ECO:0000313" key="2">
    <source>
        <dbReference type="EMBL" id="KAG8198221.1"/>
    </source>
</evidence>
<protein>
    <submittedName>
        <fullName evidence="2">Uncharacterized protein</fullName>
    </submittedName>
</protein>
<dbReference type="AlphaFoldDB" id="A0AAV6VRT9"/>